<dbReference type="InterPro" id="IPR003029">
    <property type="entry name" value="S1_domain"/>
</dbReference>
<dbReference type="GO" id="GO:0005524">
    <property type="term" value="F:ATP binding"/>
    <property type="evidence" value="ECO:0007669"/>
    <property type="project" value="UniProtKB-KW"/>
</dbReference>
<dbReference type="InterPro" id="IPR047187">
    <property type="entry name" value="SF1_C_Upf1"/>
</dbReference>
<evidence type="ECO:0000259" key="7">
    <source>
        <dbReference type="PROSITE" id="PS50126"/>
    </source>
</evidence>
<dbReference type="InterPro" id="IPR012340">
    <property type="entry name" value="NA-bd_OB-fold"/>
</dbReference>
<organism evidence="8 9">
    <name type="scientific">Bacteroides xylanisolvens</name>
    <dbReference type="NCBI Taxonomy" id="371601"/>
    <lineage>
        <taxon>Bacteria</taxon>
        <taxon>Pseudomonadati</taxon>
        <taxon>Bacteroidota</taxon>
        <taxon>Bacteroidia</taxon>
        <taxon>Bacteroidales</taxon>
        <taxon>Bacteroidaceae</taxon>
        <taxon>Bacteroides</taxon>
    </lineage>
</organism>
<keyword evidence="5" id="KW-0067">ATP-binding</keyword>
<keyword evidence="4" id="KW-0347">Helicase</keyword>
<keyword evidence="2" id="KW-0547">Nucleotide-binding</keyword>
<dbReference type="InterPro" id="IPR027417">
    <property type="entry name" value="P-loop_NTPase"/>
</dbReference>
<proteinExistence type="inferred from homology"/>
<evidence type="ECO:0000256" key="6">
    <source>
        <dbReference type="SAM" id="MobiDB-lite"/>
    </source>
</evidence>
<accession>A0A415I119</accession>
<dbReference type="Pfam" id="PF13086">
    <property type="entry name" value="AAA_11"/>
    <property type="match status" value="1"/>
</dbReference>
<gene>
    <name evidence="8" type="ORF">DW042_02100</name>
</gene>
<dbReference type="SUPFAM" id="SSF52540">
    <property type="entry name" value="P-loop containing nucleoside triphosphate hydrolases"/>
    <property type="match status" value="1"/>
</dbReference>
<dbReference type="Proteomes" id="UP000284417">
    <property type="component" value="Unassembled WGS sequence"/>
</dbReference>
<comment type="caution">
    <text evidence="8">The sequence shown here is derived from an EMBL/GenBank/DDBJ whole genome shotgun (WGS) entry which is preliminary data.</text>
</comment>
<evidence type="ECO:0000256" key="3">
    <source>
        <dbReference type="ARBA" id="ARBA00022801"/>
    </source>
</evidence>
<dbReference type="InterPro" id="IPR041677">
    <property type="entry name" value="DNA2/NAM7_AAA_11"/>
</dbReference>
<dbReference type="SUPFAM" id="SSF50249">
    <property type="entry name" value="Nucleic acid-binding proteins"/>
    <property type="match status" value="3"/>
</dbReference>
<dbReference type="Pfam" id="PF13087">
    <property type="entry name" value="AAA_12"/>
    <property type="match status" value="1"/>
</dbReference>
<dbReference type="Gene3D" id="2.40.50.140">
    <property type="entry name" value="Nucleic acid-binding proteins"/>
    <property type="match status" value="2"/>
</dbReference>
<dbReference type="GO" id="GO:0003676">
    <property type="term" value="F:nucleic acid binding"/>
    <property type="evidence" value="ECO:0007669"/>
    <property type="project" value="InterPro"/>
</dbReference>
<dbReference type="Gene3D" id="3.40.50.300">
    <property type="entry name" value="P-loop containing nucleotide triphosphate hydrolases"/>
    <property type="match status" value="2"/>
</dbReference>
<evidence type="ECO:0000313" key="8">
    <source>
        <dbReference type="EMBL" id="RHL01344.1"/>
    </source>
</evidence>
<name>A0A415I119_9BACE</name>
<evidence type="ECO:0000256" key="4">
    <source>
        <dbReference type="ARBA" id="ARBA00022806"/>
    </source>
</evidence>
<evidence type="ECO:0000256" key="5">
    <source>
        <dbReference type="ARBA" id="ARBA00022840"/>
    </source>
</evidence>
<evidence type="ECO:0000256" key="2">
    <source>
        <dbReference type="ARBA" id="ARBA00022741"/>
    </source>
</evidence>
<evidence type="ECO:0000313" key="9">
    <source>
        <dbReference type="Proteomes" id="UP000284417"/>
    </source>
</evidence>
<dbReference type="PANTHER" id="PTHR43788">
    <property type="entry name" value="DNA2/NAM7 HELICASE FAMILY MEMBER"/>
    <property type="match status" value="1"/>
</dbReference>
<dbReference type="SMART" id="SM00316">
    <property type="entry name" value="S1"/>
    <property type="match status" value="4"/>
</dbReference>
<dbReference type="GO" id="GO:0016787">
    <property type="term" value="F:hydrolase activity"/>
    <property type="evidence" value="ECO:0007669"/>
    <property type="project" value="UniProtKB-KW"/>
</dbReference>
<dbReference type="SMART" id="SM00382">
    <property type="entry name" value="AAA"/>
    <property type="match status" value="1"/>
</dbReference>
<reference evidence="8 9" key="1">
    <citation type="submission" date="2018-08" db="EMBL/GenBank/DDBJ databases">
        <title>A genome reference for cultivated species of the human gut microbiota.</title>
        <authorList>
            <person name="Zou Y."/>
            <person name="Xue W."/>
            <person name="Luo G."/>
        </authorList>
    </citation>
    <scope>NUCLEOTIDE SEQUENCE [LARGE SCALE GENOMIC DNA]</scope>
    <source>
        <strain evidence="8 9">AF39-6AC</strain>
    </source>
</reference>
<dbReference type="PANTHER" id="PTHR43788:SF8">
    <property type="entry name" value="DNA-BINDING PROTEIN SMUBP-2"/>
    <property type="match status" value="1"/>
</dbReference>
<dbReference type="CDD" id="cd18808">
    <property type="entry name" value="SF1_C_Upf1"/>
    <property type="match status" value="1"/>
</dbReference>
<sequence length="2206" mass="249894">MTLGQLAQELGKSANSLANTLRQVGLADRLLYESDIITRDQETRLRNGNSKKIYNRVSSQPSGNTAYPTNSIGAWSKKLNRQLADVINIIKKNHLTEGIDITEFTVLDEEVWKKLEIKLNDPRIRIHKLAASLEVNKKALAEKLFELGLIDTPNWNQRIDAPLEEWLRSVLSKAADKEKTLTELNAADLKKNNSAGELSSQLWNSEQDEHPEENWLEPEVDINVENTLVDFDNKLEDNDIESEDSDSDDSTGSSNFTLKKLSHKLGISLVRVRHILLSLFPQLSNAFLEDDTYIDDEKSERLIFVYENMADDNVLKVFENEFLGDITQRWQSHTVLLNNVSGTCRPGSIKEGEVVDFDDDNRFVTIKFTGTRTLLFNRPFEGSVPQIGKVPYDEWDWEVFGERPFGVKVGQTFSFLILSNNGGIIASRRQITESPIPEKTDSALIIKRYPEKHFAVIRTSGGAIGYISYASLILSKTGESVLKPNRNSLEVQLKQVHKREYNNKTFRFGEYVPNESDFTSEVIIETRKKSLLGLSSITWSNVSIADVKDRKDFVQAYNDQMYIRAKVTNVNSGGYIMHPLGSKDIELFCFYKNGPTWIDAADADHIIGSEWLVKIEQDPEDTDSSNTKVQAKLPVSEYIKLINNHDCYEVIVVNINDSGANLLINGCIPAFMPNTLVSWDKTVTAKACLNVGNIVIASVRKDQKRLICSQRDANVDPWVQVRELFSKGTVVSGHVVSKKETGLLLSLGIYQAWLPANEISWLEKIDDCQNLSLPDDLRLLVKGYDEKRKTIKVSLRDLIPDPWSELDKHLPEDAIVSAIITGLTNSGALLKVGNLGFKGYLSFRDVDWTHYTDKDSFRYAPGDKITVKVTHRNKERRQLTCSIKALMPNPWMELDGKTSVNGFVLSVDSEKAIVRLESGIECTCYETLDPSDEGNVLRFDILHLNVATQQIIISHRKQEIVELTTLAVGDMFKEYRSLSSSYKDLVMEDSEDEETEVYRDFIVKNISSTGRITAEYAEDDDEFENGILLPSSLTINGYPVNVIFARHIIKEHFAVGETYNFRITHRYQEFNYAVLSIDAADLLDINNIATDDMSILVSREGVEAMILDNISTDRNLFVQWRGYFGYIPRQEVTLAEGEIPDTLRLRAIVAPEHPAQMIRFTIVNEAEDEEDEGPLSTHDATEDLDPDLLDCYRDIQDLPGFNPKLPDYYPFALQVRYEPDKHIELAELLSSDPAYFSTQTFFIDCYRAKDENGYILTIFNNRISISTFCREKEDGDEIRVTSCELDLSLSSKKSSHFGKPIRIAGENIQLVPLNSSALPPNLQDVDVIMALLKYNREVLPELRKLNRGNQEKRGEHYLTLQELLMMDLDREVALCSEDVKIQASEISETAGSLGGYGIEFDAIPEAFNSIISGDDSNDGLQVLVKPNDNERFEDRHPSGVLRYLGSNKWIVELYANRDIDIEGLRKSGIQIKRFPNIRHIKQQIRAIESFVYERNGLDIFSKIARNKLTPINPPKVEEIEANQYFNLEDDSDSQAKALKMALGGSQITLIQGPPGTGKSTVIVDIIRNLVKLHKKVLVCTQSVAPVEELYYKLSGRRGGKVLSSPREVNESPLRCAYLRDDESIEISGSVEEHRQAIKDMMLLVNHLKCVNVSSSENALEELKKVRESFDPRHKVECSEVSRKFAKDILPLYNNVMDILNEYHTALDKEDVENFASEHRTLNLEAVDVVFGTCVGVGVNPILKDLHFDTLIIDEAGKANYAESLVSMMMADEYILVGDDKQLPPYTNSELVKELAEKRRLNLEQADENENCELPSIEALTEDIMEDVGKSLFGDLKPRLPESHQIMLSKQFRMHPEIGDFVSKLFYEGKVQSVPKAADRTLNIEGLEHPILFIDTSGMGKEARESRQGMSLYNDGEIQVIEEKLLPMLEAALDAGKSVGILSPYGAQVQRMKNRFSKLSHHIFTIDSIQGEEYDIVVFSFVRNTRFGSLNFVDDLRRLNVSFSRAKCNLIMVGHLDTLQNESLHKVDRDAVVAVYEEIMNKKVELVVHRGAMQYLFDDYPPEKSPLIKNLDNPYYVFEDCPRLKNGQFTSLYHGKRLTLFNPVLKDSFYEPSPEQMRAALIGYHDGKPCTMVQPMGLWLSRQKTLNEFEFSAVVYSGGQSPLIVELNDNSLITLDVPPALCYPKGTKVKINVRNNRFFIIKPLQNE</sequence>
<dbReference type="InterPro" id="IPR003593">
    <property type="entry name" value="AAA+_ATPase"/>
</dbReference>
<dbReference type="EMBL" id="QROC01000002">
    <property type="protein sequence ID" value="RHL01344.1"/>
    <property type="molecule type" value="Genomic_DNA"/>
</dbReference>
<feature type="region of interest" description="Disordered" evidence="6">
    <location>
        <begin position="197"/>
        <end position="217"/>
    </location>
</feature>
<comment type="similarity">
    <text evidence="1">Belongs to the DNA2/NAM7 helicase family.</text>
</comment>
<dbReference type="Pfam" id="PF00575">
    <property type="entry name" value="S1"/>
    <property type="match status" value="1"/>
</dbReference>
<protein>
    <submittedName>
        <fullName evidence="8">S1 RNA-binding domain-containing protein</fullName>
    </submittedName>
</protein>
<evidence type="ECO:0000256" key="1">
    <source>
        <dbReference type="ARBA" id="ARBA00007913"/>
    </source>
</evidence>
<dbReference type="InterPro" id="IPR050534">
    <property type="entry name" value="Coronavir_polyprotein_1ab"/>
</dbReference>
<dbReference type="RefSeq" id="WP_118407207.1">
    <property type="nucleotide sequence ID" value="NZ_JAQKDB010000017.1"/>
</dbReference>
<dbReference type="PROSITE" id="PS50126">
    <property type="entry name" value="S1"/>
    <property type="match status" value="2"/>
</dbReference>
<dbReference type="GO" id="GO:0043139">
    <property type="term" value="F:5'-3' DNA helicase activity"/>
    <property type="evidence" value="ECO:0007669"/>
    <property type="project" value="TreeGrafter"/>
</dbReference>
<keyword evidence="3" id="KW-0378">Hydrolase</keyword>
<dbReference type="InterPro" id="IPR041679">
    <property type="entry name" value="DNA2/NAM7-like_C"/>
</dbReference>
<feature type="domain" description="S1 motif" evidence="7">
    <location>
        <begin position="728"/>
        <end position="796"/>
    </location>
</feature>
<feature type="domain" description="S1 motif" evidence="7">
    <location>
        <begin position="813"/>
        <end position="884"/>
    </location>
</feature>